<gene>
    <name evidence="1" type="ORF">RIF29_38971</name>
</gene>
<reference evidence="1 2" key="1">
    <citation type="submission" date="2024-01" db="EMBL/GenBank/DDBJ databases">
        <title>The genomes of 5 underutilized Papilionoideae crops provide insights into root nodulation and disease resistanc.</title>
        <authorList>
            <person name="Yuan L."/>
        </authorList>
    </citation>
    <scope>NUCLEOTIDE SEQUENCE [LARGE SCALE GENOMIC DNA]</scope>
    <source>
        <strain evidence="1">ZHUSHIDOU_FW_LH</strain>
        <tissue evidence="1">Leaf</tissue>
    </source>
</reference>
<sequence>MKPKFQGGLGIRNLRAMNDACLLKLCWNYRNSGNTLWVQVLNGKYGRELNSRHMLKVTQADSSIWKNVARLWPLVSQQECWKIGDGHLISLWHDNWLPAHGRLSNICHQIPEETIHWKLKDIVDSGGNWDWSALQNILPNPILSALCAIPPPAIDMDPDVPLWPSSANGLFTIASAYALLNGWLDSPGDSKWRKLREIEAPERVRAFVVVV</sequence>
<dbReference type="AlphaFoldDB" id="A0AAN9E0D2"/>
<organism evidence="1 2">
    <name type="scientific">Crotalaria pallida</name>
    <name type="common">Smooth rattlebox</name>
    <name type="synonym">Crotalaria striata</name>
    <dbReference type="NCBI Taxonomy" id="3830"/>
    <lineage>
        <taxon>Eukaryota</taxon>
        <taxon>Viridiplantae</taxon>
        <taxon>Streptophyta</taxon>
        <taxon>Embryophyta</taxon>
        <taxon>Tracheophyta</taxon>
        <taxon>Spermatophyta</taxon>
        <taxon>Magnoliopsida</taxon>
        <taxon>eudicotyledons</taxon>
        <taxon>Gunneridae</taxon>
        <taxon>Pentapetalae</taxon>
        <taxon>rosids</taxon>
        <taxon>fabids</taxon>
        <taxon>Fabales</taxon>
        <taxon>Fabaceae</taxon>
        <taxon>Papilionoideae</taxon>
        <taxon>50 kb inversion clade</taxon>
        <taxon>genistoids sensu lato</taxon>
        <taxon>core genistoids</taxon>
        <taxon>Crotalarieae</taxon>
        <taxon>Crotalaria</taxon>
    </lineage>
</organism>
<name>A0AAN9E0D2_CROPI</name>
<comment type="caution">
    <text evidence="1">The sequence shown here is derived from an EMBL/GenBank/DDBJ whole genome shotgun (WGS) entry which is preliminary data.</text>
</comment>
<keyword evidence="2" id="KW-1185">Reference proteome</keyword>
<proteinExistence type="predicted"/>
<accession>A0AAN9E0D2</accession>
<evidence type="ECO:0000313" key="1">
    <source>
        <dbReference type="EMBL" id="KAK7244153.1"/>
    </source>
</evidence>
<dbReference type="Proteomes" id="UP001372338">
    <property type="component" value="Unassembled WGS sequence"/>
</dbReference>
<protein>
    <submittedName>
        <fullName evidence="1">Uncharacterized protein</fullName>
    </submittedName>
</protein>
<dbReference type="EMBL" id="JAYWIO010000008">
    <property type="protein sequence ID" value="KAK7244153.1"/>
    <property type="molecule type" value="Genomic_DNA"/>
</dbReference>
<evidence type="ECO:0000313" key="2">
    <source>
        <dbReference type="Proteomes" id="UP001372338"/>
    </source>
</evidence>